<organism evidence="1 2">
    <name type="scientific">Nocardioides exalbidus</name>
    <dbReference type="NCBI Taxonomy" id="402596"/>
    <lineage>
        <taxon>Bacteria</taxon>
        <taxon>Bacillati</taxon>
        <taxon>Actinomycetota</taxon>
        <taxon>Actinomycetes</taxon>
        <taxon>Propionibacteriales</taxon>
        <taxon>Nocardioidaceae</taxon>
        <taxon>Nocardioides</taxon>
    </lineage>
</organism>
<dbReference type="EMBL" id="FNRT01000002">
    <property type="protein sequence ID" value="SEC38537.1"/>
    <property type="molecule type" value="Genomic_DNA"/>
</dbReference>
<dbReference type="Proteomes" id="UP000198742">
    <property type="component" value="Unassembled WGS sequence"/>
</dbReference>
<reference evidence="2" key="1">
    <citation type="submission" date="2016-10" db="EMBL/GenBank/DDBJ databases">
        <authorList>
            <person name="Varghese N."/>
            <person name="Submissions S."/>
        </authorList>
    </citation>
    <scope>NUCLEOTIDE SEQUENCE [LARGE SCALE GENOMIC DNA]</scope>
    <source>
        <strain evidence="2">DSM 22017</strain>
    </source>
</reference>
<proteinExistence type="predicted"/>
<dbReference type="STRING" id="402596.SAMN04489844_2198"/>
<dbReference type="RefSeq" id="WP_090969134.1">
    <property type="nucleotide sequence ID" value="NZ_FNRT01000002.1"/>
</dbReference>
<dbReference type="OrthoDB" id="9182727at2"/>
<gene>
    <name evidence="1" type="ORF">SAMN04489844_2198</name>
</gene>
<evidence type="ECO:0000313" key="1">
    <source>
        <dbReference type="EMBL" id="SEC38537.1"/>
    </source>
</evidence>
<protein>
    <submittedName>
        <fullName evidence="1">Uncharacterized protein</fullName>
    </submittedName>
</protein>
<keyword evidence="2" id="KW-1185">Reference proteome</keyword>
<accession>A0A1H4S3C3</accession>
<evidence type="ECO:0000313" key="2">
    <source>
        <dbReference type="Proteomes" id="UP000198742"/>
    </source>
</evidence>
<dbReference type="AlphaFoldDB" id="A0A1H4S3C3"/>
<name>A0A1H4S3C3_9ACTN</name>
<sequence>MISTNSTAVTITADVTNWPTSARTELLELIDRLSVQAVNGPTLTHADDSDDYEPSGWNGEAFDEIYGKLLSYPAQAAVILRAISSGTGFVSRDDVYELAKYEQGRSLKGFTRPIRRLTQQLIDKGILEEEVDELLETAYDQSVKGYQRALGFRVPMEVVKMAHQWQREGNVRRIAKGRDKTA</sequence>